<gene>
    <name evidence="2" type="ORF">EMPS_03009</name>
</gene>
<evidence type="ECO:0000313" key="2">
    <source>
        <dbReference type="EMBL" id="GJJ70659.1"/>
    </source>
</evidence>
<accession>A0A9P3LU83</accession>
<reference evidence="2" key="1">
    <citation type="submission" date="2021-11" db="EMBL/GenBank/DDBJ databases">
        <authorList>
            <person name="Herlambang A."/>
            <person name="Guo Y."/>
            <person name="Takashima Y."/>
            <person name="Nishizawa T."/>
        </authorList>
    </citation>
    <scope>NUCLEOTIDE SEQUENCE</scope>
    <source>
        <strain evidence="2">E1425</strain>
    </source>
</reference>
<dbReference type="Proteomes" id="UP000827284">
    <property type="component" value="Unassembled WGS sequence"/>
</dbReference>
<organism evidence="2 3">
    <name type="scientific">Entomortierella parvispora</name>
    <dbReference type="NCBI Taxonomy" id="205924"/>
    <lineage>
        <taxon>Eukaryota</taxon>
        <taxon>Fungi</taxon>
        <taxon>Fungi incertae sedis</taxon>
        <taxon>Mucoromycota</taxon>
        <taxon>Mortierellomycotina</taxon>
        <taxon>Mortierellomycetes</taxon>
        <taxon>Mortierellales</taxon>
        <taxon>Mortierellaceae</taxon>
        <taxon>Entomortierella</taxon>
    </lineage>
</organism>
<evidence type="ECO:0000256" key="1">
    <source>
        <dbReference type="SAM" id="MobiDB-lite"/>
    </source>
</evidence>
<feature type="region of interest" description="Disordered" evidence="1">
    <location>
        <begin position="425"/>
        <end position="447"/>
    </location>
</feature>
<dbReference type="AlphaFoldDB" id="A0A9P3LU83"/>
<proteinExistence type="predicted"/>
<name>A0A9P3LU83_9FUNG</name>
<feature type="compositionally biased region" description="Polar residues" evidence="1">
    <location>
        <begin position="426"/>
        <end position="436"/>
    </location>
</feature>
<dbReference type="EMBL" id="BQFW01000004">
    <property type="protein sequence ID" value="GJJ70659.1"/>
    <property type="molecule type" value="Genomic_DNA"/>
</dbReference>
<comment type="caution">
    <text evidence="2">The sequence shown here is derived from an EMBL/GenBank/DDBJ whole genome shotgun (WGS) entry which is preliminary data.</text>
</comment>
<keyword evidence="3" id="KW-1185">Reference proteome</keyword>
<dbReference type="Gene3D" id="3.80.10.10">
    <property type="entry name" value="Ribonuclease Inhibitor"/>
    <property type="match status" value="1"/>
</dbReference>
<evidence type="ECO:0000313" key="3">
    <source>
        <dbReference type="Proteomes" id="UP000827284"/>
    </source>
</evidence>
<protein>
    <recommendedName>
        <fullName evidence="4">F-box domain-containing protein</fullName>
    </recommendedName>
</protein>
<sequence length="628" mass="71628">MEKATDLPEIIANIAKYLNRNSLAIACRVNRRWLASLHPQLWSDLKLDCSASSNRRPSAEQIQKHLQLVRHLELSAMPSNEFSLFEGAHHLRTLVYDNLWEQFQIADPSNSQNISGPWSTLSDLVIHSGATLKDLSILTRQLEPRVERDLDSPTADLTGPTPFWRSAADHCPGIERLVLRYVTIHEEDAPAFWTLCSRQLKRLHLGKVRLPSLAPIQATLDDISDVETEDLLERQYPKMDKVKELTFYGVQRLSPRRQVQLWQRCPNLETLVWDDTHRKDRVKFAAEAFAEALAESSWPYLDNVSIFCEWLNSNQVAAILNATRVLRFLRLSPVQFASDAFQALNQLHFAERMEHLVLTSPDALDHFQTLTVLETFKALKKFRGGRLCLNLINLNDRIVALRDHPWACRQLERLSIDICEEIPTNEDPQVHSSPNEENGAHPSSVAGSTLTQSIPIKELCPESRTQIQKILLQQLANLRQLQEVELHSIRDWERAPRRRRTSLLRPDVLPYRRPSPLLLCFNGSAGGGGTSDVPQSHPIQAEVPKRAASQIEGALLSPLSSGGVASLKNWQRLRILRFQGQQDLGEAEIQWMKDNWPQIWIVEGPLHSSRARHEELVEYMEARGILRS</sequence>
<dbReference type="InterPro" id="IPR032675">
    <property type="entry name" value="LRR_dom_sf"/>
</dbReference>
<dbReference type="SUPFAM" id="SSF52047">
    <property type="entry name" value="RNI-like"/>
    <property type="match status" value="1"/>
</dbReference>
<evidence type="ECO:0008006" key="4">
    <source>
        <dbReference type="Google" id="ProtNLM"/>
    </source>
</evidence>
<dbReference type="OrthoDB" id="2354556at2759"/>
<reference evidence="2" key="2">
    <citation type="journal article" date="2022" name="Microbiol. Resour. Announc.">
        <title>Whole-Genome Sequence of Entomortierella parvispora E1425, a Mucoromycotan Fungus Associated with Burkholderiaceae-Related Endosymbiotic Bacteria.</title>
        <authorList>
            <person name="Herlambang A."/>
            <person name="Guo Y."/>
            <person name="Takashima Y."/>
            <person name="Narisawa K."/>
            <person name="Ohta H."/>
            <person name="Nishizawa T."/>
        </authorList>
    </citation>
    <scope>NUCLEOTIDE SEQUENCE</scope>
    <source>
        <strain evidence="2">E1425</strain>
    </source>
</reference>